<gene>
    <name evidence="13" type="ORF">BEMITA_LOCUS12005</name>
</gene>
<feature type="compositionally biased region" description="Low complexity" evidence="10">
    <location>
        <begin position="886"/>
        <end position="896"/>
    </location>
</feature>
<keyword evidence="7" id="KW-0539">Nucleus</keyword>
<dbReference type="InterPro" id="IPR038196">
    <property type="entry name" value="Med25_PTOV_sf"/>
</dbReference>
<feature type="compositionally biased region" description="Polar residues" evidence="10">
    <location>
        <begin position="284"/>
        <end position="300"/>
    </location>
</feature>
<evidence type="ECO:0000256" key="2">
    <source>
        <dbReference type="ARBA" id="ARBA00009102"/>
    </source>
</evidence>
<evidence type="ECO:0000256" key="4">
    <source>
        <dbReference type="ARBA" id="ARBA00023015"/>
    </source>
</evidence>
<feature type="coiled-coil region" evidence="9">
    <location>
        <begin position="755"/>
        <end position="816"/>
    </location>
</feature>
<feature type="compositionally biased region" description="Polar residues" evidence="10">
    <location>
        <begin position="698"/>
        <end position="729"/>
    </location>
</feature>
<dbReference type="GO" id="GO:0045944">
    <property type="term" value="P:positive regulation of transcription by RNA polymerase II"/>
    <property type="evidence" value="ECO:0007669"/>
    <property type="project" value="TreeGrafter"/>
</dbReference>
<dbReference type="PANTHER" id="PTHR12433">
    <property type="entry name" value="MEDIATOR OF RNA POLYMERASE II TRANSCRIPTION SUBUNIT 25"/>
    <property type="match status" value="1"/>
</dbReference>
<feature type="region of interest" description="Disordered" evidence="10">
    <location>
        <begin position="698"/>
        <end position="748"/>
    </location>
</feature>
<dbReference type="Gene3D" id="2.40.290.30">
    <property type="entry name" value="Mediator complex subunit 25, ACID domain"/>
    <property type="match status" value="1"/>
</dbReference>
<evidence type="ECO:0000313" key="14">
    <source>
        <dbReference type="Proteomes" id="UP001152759"/>
    </source>
</evidence>
<comment type="subcellular location">
    <subcellularLocation>
        <location evidence="1">Nucleus</location>
    </subcellularLocation>
</comment>
<reference evidence="13" key="1">
    <citation type="submission" date="2021-12" db="EMBL/GenBank/DDBJ databases">
        <authorList>
            <person name="King R."/>
        </authorList>
    </citation>
    <scope>NUCLEOTIDE SEQUENCE</scope>
</reference>
<evidence type="ECO:0000256" key="5">
    <source>
        <dbReference type="ARBA" id="ARBA00023159"/>
    </source>
</evidence>
<feature type="region of interest" description="Disordered" evidence="10">
    <location>
        <begin position="284"/>
        <end position="319"/>
    </location>
</feature>
<keyword evidence="14" id="KW-1185">Reference proteome</keyword>
<feature type="domain" description="Mediator complex subunit Med25 PTOV" evidence="11">
    <location>
        <begin position="473"/>
        <end position="623"/>
    </location>
</feature>
<feature type="region of interest" description="Disordered" evidence="10">
    <location>
        <begin position="816"/>
        <end position="943"/>
    </location>
</feature>
<dbReference type="Pfam" id="PF11265">
    <property type="entry name" value="Med25_VWA"/>
    <property type="match status" value="1"/>
</dbReference>
<dbReference type="KEGG" id="btab:109032986"/>
<feature type="domain" description="Mediator of RNA polymerase II transcription subunit 25 von Willebrand factor type A" evidence="12">
    <location>
        <begin position="9"/>
        <end position="219"/>
    </location>
</feature>
<feature type="compositionally biased region" description="Low complexity" evidence="10">
    <location>
        <begin position="301"/>
        <end position="319"/>
    </location>
</feature>
<keyword evidence="4" id="KW-0805">Transcription regulation</keyword>
<sequence length="943" mass="102521">MGSSMQDCSQADIVFLIEATAMNGAYINDLKSNYVVPTLEYFSQGPIEDKEYFESTNALYGLVTYRSSDCLLQPSSKCYGPYTNPHRFLHMFENVSQKMSGGRGESHAHIAEGFATALQYFEDLVQKRETGATPQKHCILICNSPPYSMPVMESHTYSGHTAENLASELVQRGIHLSVVSPRKIPALFKLYEKAGGDLQTSQTKNYAKDPRHLVLLKGFSLKERPVSPCGGAGVSTLGTPHAALPLQSMPSPSTANIGSPMTPSSTQQNVVPPQTAVVPPFRASQQNPQAISMNQSPLPNQAQIPQSQPQQQVPQQAPQMVPGMGGPRPVGMMQNFNPPYIQQGARPMGRWPPMMGPGPQQRPPMVFNPQQSSQQQQQQQGSALIAQLTQPPSSMAPQFPRMDNSSMMSGNMNQGVNQQPTLRMMVPQQAGPGPVPGIGPGPGPLVGPGPPTGIVQPQIQQGMPPNPQQSGRERHTIWHGVVEWIEKPKIEPQKITRNVPCTVSANSKDGEPELKADSWPQKLVMQLMPKQLIGNIGGSCLKNSKSVLFHPQPCEALDSLTKVMSGGYAGCVHFTSVPSPAACDIKVLILLYTTEKRAYLGFIPNDQAAFVDRLRKVIQQQKTGQAIMRAQGGQPGPGPSPGSLEPMPGQQPGMMGPGMMRPGLPGPMQPGMMGPQQPPNMGDPIVSQAGGMMNPIGGNQQSNSNSVMSAAPPLSTTATSQQPPTNTISMQGAGPRGPGMMGQRPPFGNQMEAARQQNLAKIEQLRQTLEAAQRQELQYVEIMSHMPPVKQIEQNLEHAQLQEMQYKSQLEEQHKQQLRVQLQQQMQQQQVGMGPRPPQQQGGGPQPPQQQPGPGGVPQQPGPVNQQRMMRPLLSNNSPGLRHLLQQQQQPQYRQQVMGMQPPIQQGMAQQRPQQMLQNPGPGGQQQPGGQQFDEVPNFDFLS</sequence>
<dbReference type="GO" id="GO:0005667">
    <property type="term" value="C:transcription regulator complex"/>
    <property type="evidence" value="ECO:0007669"/>
    <property type="project" value="TreeGrafter"/>
</dbReference>
<dbReference type="Pfam" id="PF11232">
    <property type="entry name" value="Med25"/>
    <property type="match status" value="1"/>
</dbReference>
<keyword evidence="6" id="KW-0804">Transcription</keyword>
<feature type="region of interest" description="Disordered" evidence="10">
    <location>
        <begin position="354"/>
        <end position="416"/>
    </location>
</feature>
<name>A0A9P0AI74_BEMTA</name>
<evidence type="ECO:0000256" key="6">
    <source>
        <dbReference type="ARBA" id="ARBA00023163"/>
    </source>
</evidence>
<accession>A0A9P0AI74</accession>
<dbReference type="GO" id="GO:0016592">
    <property type="term" value="C:mediator complex"/>
    <property type="evidence" value="ECO:0007669"/>
    <property type="project" value="TreeGrafter"/>
</dbReference>
<evidence type="ECO:0000256" key="7">
    <source>
        <dbReference type="ARBA" id="ARBA00023242"/>
    </source>
</evidence>
<evidence type="ECO:0000259" key="12">
    <source>
        <dbReference type="Pfam" id="PF11265"/>
    </source>
</evidence>
<keyword evidence="5" id="KW-0010">Activator</keyword>
<feature type="compositionally biased region" description="Low complexity" evidence="10">
    <location>
        <begin position="363"/>
        <end position="380"/>
    </location>
</feature>
<evidence type="ECO:0000256" key="10">
    <source>
        <dbReference type="SAM" id="MobiDB-lite"/>
    </source>
</evidence>
<organism evidence="13 14">
    <name type="scientific">Bemisia tabaci</name>
    <name type="common">Sweetpotato whitefly</name>
    <name type="synonym">Aleurodes tabaci</name>
    <dbReference type="NCBI Taxonomy" id="7038"/>
    <lineage>
        <taxon>Eukaryota</taxon>
        <taxon>Metazoa</taxon>
        <taxon>Ecdysozoa</taxon>
        <taxon>Arthropoda</taxon>
        <taxon>Hexapoda</taxon>
        <taxon>Insecta</taxon>
        <taxon>Pterygota</taxon>
        <taxon>Neoptera</taxon>
        <taxon>Paraneoptera</taxon>
        <taxon>Hemiptera</taxon>
        <taxon>Sternorrhyncha</taxon>
        <taxon>Aleyrodoidea</taxon>
        <taxon>Aleyrodidae</taxon>
        <taxon>Aleyrodinae</taxon>
        <taxon>Bemisia</taxon>
    </lineage>
</organism>
<feature type="compositionally biased region" description="Polar residues" evidence="10">
    <location>
        <begin position="248"/>
        <end position="271"/>
    </location>
</feature>
<feature type="compositionally biased region" description="Polar residues" evidence="10">
    <location>
        <begin position="387"/>
        <end position="396"/>
    </location>
</feature>
<feature type="region of interest" description="Disordered" evidence="10">
    <location>
        <begin position="245"/>
        <end position="271"/>
    </location>
</feature>
<feature type="compositionally biased region" description="Low complexity" evidence="10">
    <location>
        <begin position="818"/>
        <end position="834"/>
    </location>
</feature>
<dbReference type="AlphaFoldDB" id="A0A9P0AI74"/>
<feature type="compositionally biased region" description="Low complexity" evidence="10">
    <location>
        <begin position="857"/>
        <end position="867"/>
    </location>
</feature>
<keyword evidence="9" id="KW-0175">Coiled coil</keyword>
<dbReference type="InterPro" id="IPR021419">
    <property type="entry name" value="Mediator_Med25_VWA"/>
</dbReference>
<dbReference type="Proteomes" id="UP001152759">
    <property type="component" value="Chromosome 7"/>
</dbReference>
<comment type="similarity">
    <text evidence="2">Belongs to the Mediator complex subunit 25 family.</text>
</comment>
<protein>
    <recommendedName>
        <fullName evidence="3">Mediator of RNA polymerase II transcription subunit 25</fullName>
    </recommendedName>
    <alternativeName>
        <fullName evidence="8">Mediator complex subunit 25</fullName>
    </alternativeName>
</protein>
<proteinExistence type="inferred from homology"/>
<dbReference type="InterPro" id="IPR021394">
    <property type="entry name" value="Med25_PTOV"/>
</dbReference>
<evidence type="ECO:0000259" key="11">
    <source>
        <dbReference type="Pfam" id="PF11232"/>
    </source>
</evidence>
<evidence type="ECO:0000256" key="8">
    <source>
        <dbReference type="ARBA" id="ARBA00031958"/>
    </source>
</evidence>
<feature type="compositionally biased region" description="Low complexity" evidence="10">
    <location>
        <begin position="905"/>
        <end position="920"/>
    </location>
</feature>
<feature type="compositionally biased region" description="Low complexity" evidence="10">
    <location>
        <begin position="404"/>
        <end position="416"/>
    </location>
</feature>
<feature type="compositionally biased region" description="Low complexity" evidence="10">
    <location>
        <begin position="641"/>
        <end position="658"/>
    </location>
</feature>
<evidence type="ECO:0000256" key="3">
    <source>
        <dbReference type="ARBA" id="ARBA00019694"/>
    </source>
</evidence>
<dbReference type="FunFam" id="2.40.290.30:FF:000002">
    <property type="entry name" value="Mediator of RNA polymerase II transcription subunit"/>
    <property type="match status" value="1"/>
</dbReference>
<evidence type="ECO:0000256" key="1">
    <source>
        <dbReference type="ARBA" id="ARBA00004123"/>
    </source>
</evidence>
<dbReference type="EMBL" id="OU963868">
    <property type="protein sequence ID" value="CAH0393630.1"/>
    <property type="molecule type" value="Genomic_DNA"/>
</dbReference>
<dbReference type="PANTHER" id="PTHR12433:SF11">
    <property type="entry name" value="MEDIATOR OF RNA POLYMERASE II TRANSCRIPTION SUBUNIT 25"/>
    <property type="match status" value="1"/>
</dbReference>
<feature type="region of interest" description="Disordered" evidence="10">
    <location>
        <begin position="629"/>
        <end position="658"/>
    </location>
</feature>
<evidence type="ECO:0000256" key="9">
    <source>
        <dbReference type="SAM" id="Coils"/>
    </source>
</evidence>
<evidence type="ECO:0000313" key="13">
    <source>
        <dbReference type="EMBL" id="CAH0393630.1"/>
    </source>
</evidence>